<evidence type="ECO:0000256" key="5">
    <source>
        <dbReference type="ARBA" id="ARBA00022777"/>
    </source>
</evidence>
<keyword evidence="12" id="KW-1185">Reference proteome</keyword>
<keyword evidence="6 7" id="KW-0862">Zinc</keyword>
<feature type="compositionally biased region" description="Acidic residues" evidence="8">
    <location>
        <begin position="735"/>
        <end position="744"/>
    </location>
</feature>
<reference evidence="11 12" key="1">
    <citation type="journal article" date="2023" name="Commun. Biol.">
        <title>Reorganization of the ancestral sex-determining regions during the evolution of trioecy in Pleodorina starrii.</title>
        <authorList>
            <person name="Takahashi K."/>
            <person name="Suzuki S."/>
            <person name="Kawai-Toyooka H."/>
            <person name="Yamamoto K."/>
            <person name="Hamaji T."/>
            <person name="Ootsuki R."/>
            <person name="Yamaguchi H."/>
            <person name="Kawachi M."/>
            <person name="Higashiyama T."/>
            <person name="Nozaki H."/>
        </authorList>
    </citation>
    <scope>NUCLEOTIDE SEQUENCE [LARGE SCALE GENOMIC DNA]</scope>
    <source>
        <strain evidence="11 12">NIES-4479</strain>
    </source>
</reference>
<dbReference type="InterPro" id="IPR004166">
    <property type="entry name" value="a-kinase_dom"/>
</dbReference>
<dbReference type="PROSITE" id="PS51158">
    <property type="entry name" value="ALPHA_KINASE"/>
    <property type="match status" value="1"/>
</dbReference>
<evidence type="ECO:0000259" key="10">
    <source>
        <dbReference type="PROSITE" id="PS51158"/>
    </source>
</evidence>
<evidence type="ECO:0000256" key="2">
    <source>
        <dbReference type="ARBA" id="ARBA00022679"/>
    </source>
</evidence>
<dbReference type="PANTHER" id="PTHR47763">
    <property type="entry name" value="ALPHA-PROTEIN KINASE VWKA"/>
    <property type="match status" value="1"/>
</dbReference>
<comment type="caution">
    <text evidence="11">The sequence shown here is derived from an EMBL/GenBank/DDBJ whole genome shotgun (WGS) entry which is preliminary data.</text>
</comment>
<dbReference type="GO" id="GO:0004674">
    <property type="term" value="F:protein serine/threonine kinase activity"/>
    <property type="evidence" value="ECO:0007669"/>
    <property type="project" value="UniProtKB-KW"/>
</dbReference>
<gene>
    <name evidence="11" type="primary">PLESTB002180</name>
    <name evidence="11" type="ORF">PLESTB_001427900</name>
</gene>
<evidence type="ECO:0000256" key="3">
    <source>
        <dbReference type="ARBA" id="ARBA00022723"/>
    </source>
</evidence>
<evidence type="ECO:0000313" key="12">
    <source>
        <dbReference type="Proteomes" id="UP001165080"/>
    </source>
</evidence>
<dbReference type="Pfam" id="PF02816">
    <property type="entry name" value="Alpha_kinase"/>
    <property type="match status" value="1"/>
</dbReference>
<keyword evidence="4 7" id="KW-0863">Zinc-finger</keyword>
<dbReference type="EMBL" id="BRXU01000025">
    <property type="protein sequence ID" value="GLC58967.1"/>
    <property type="molecule type" value="Genomic_DNA"/>
</dbReference>
<dbReference type="InterPro" id="IPR011009">
    <property type="entry name" value="Kinase-like_dom_sf"/>
</dbReference>
<feature type="region of interest" description="Disordered" evidence="8">
    <location>
        <begin position="702"/>
        <end position="753"/>
    </location>
</feature>
<dbReference type="Gene3D" id="3.20.200.10">
    <property type="entry name" value="MHCK/EF2 kinase"/>
    <property type="match status" value="1"/>
</dbReference>
<dbReference type="InterPro" id="IPR000571">
    <property type="entry name" value="Znf_CCCH"/>
</dbReference>
<evidence type="ECO:0000256" key="8">
    <source>
        <dbReference type="SAM" id="MobiDB-lite"/>
    </source>
</evidence>
<dbReference type="SMART" id="SM00811">
    <property type="entry name" value="Alpha_kinase"/>
    <property type="match status" value="1"/>
</dbReference>
<feature type="domain" description="C3H1-type" evidence="9">
    <location>
        <begin position="783"/>
        <end position="804"/>
    </location>
</feature>
<dbReference type="CDD" id="cd04515">
    <property type="entry name" value="Alpha_kinase"/>
    <property type="match status" value="1"/>
</dbReference>
<dbReference type="Gene3D" id="3.40.50.410">
    <property type="entry name" value="von Willebrand factor, type A domain"/>
    <property type="match status" value="1"/>
</dbReference>
<dbReference type="PANTHER" id="PTHR47763:SF4">
    <property type="entry name" value="ALPHA-PROTEIN KINASE VWKA"/>
    <property type="match status" value="1"/>
</dbReference>
<feature type="zinc finger region" description="C3H1-type" evidence="7">
    <location>
        <begin position="754"/>
        <end position="781"/>
    </location>
</feature>
<dbReference type="SUPFAM" id="SSF56112">
    <property type="entry name" value="Protein kinase-like (PK-like)"/>
    <property type="match status" value="1"/>
</dbReference>
<dbReference type="GO" id="GO:0005524">
    <property type="term" value="F:ATP binding"/>
    <property type="evidence" value="ECO:0007669"/>
    <property type="project" value="InterPro"/>
</dbReference>
<keyword evidence="5" id="KW-0418">Kinase</keyword>
<dbReference type="InterPro" id="IPR036855">
    <property type="entry name" value="Znf_CCCH_sf"/>
</dbReference>
<dbReference type="Gene3D" id="4.10.1000.10">
    <property type="entry name" value="Zinc finger, CCCH-type"/>
    <property type="match status" value="1"/>
</dbReference>
<keyword evidence="2" id="KW-0808">Transferase</keyword>
<dbReference type="GO" id="GO:0008270">
    <property type="term" value="F:zinc ion binding"/>
    <property type="evidence" value="ECO:0007669"/>
    <property type="project" value="UniProtKB-KW"/>
</dbReference>
<dbReference type="Proteomes" id="UP001165080">
    <property type="component" value="Unassembled WGS sequence"/>
</dbReference>
<keyword evidence="3 7" id="KW-0479">Metal-binding</keyword>
<feature type="region of interest" description="Disordered" evidence="8">
    <location>
        <begin position="653"/>
        <end position="676"/>
    </location>
</feature>
<keyword evidence="1" id="KW-0723">Serine/threonine-protein kinase</keyword>
<evidence type="ECO:0008006" key="13">
    <source>
        <dbReference type="Google" id="ProtNLM"/>
    </source>
</evidence>
<feature type="compositionally biased region" description="Low complexity" evidence="8">
    <location>
        <begin position="658"/>
        <end position="673"/>
    </location>
</feature>
<dbReference type="AlphaFoldDB" id="A0A9W6BVG9"/>
<dbReference type="SUPFAM" id="SSF90229">
    <property type="entry name" value="CCCH zinc finger"/>
    <property type="match status" value="1"/>
</dbReference>
<sequence length="804" mass="88759">MRPSAKEEAQRIGNILQSSLKYEDSLGQIGIVLLLDITDSMQPAIDDVKAKLEAQLLVELQERYPSMRGKFHFAVVGYRDVKSSTQFKVHDFDSDAARVAEFLQSLRATSGHDHPEDIAGALLKVCTLEGWNKTSSNILFHIFDAPGHGKRFNDVFYEGSPYYSKYGGDDFWDYPPQDREDPSTEIERAMDMLKNKLNVVKYYAVTVRSANYVSLPVSPTAKTVAALKEIGRHVPLHRVVQHDILSHSNTDNWVEEVDIGINAARLVNTMVGAASRTLGATASASRTLASLGNRQMVELNRSCAPIHEGYEGMQLDDVCGSTVTLPRAAGRGGPASASTGPTIAVAPVPSTAFQRWAQSDDGKGFMQEVEKRFQAITNRQECEVSLLEPPEDLTELCYLVDGRGSLGQRNLAFPTRKFKVLEEPFAEGAERSAYLALNDTLGDPNRFKLHVLKELRLVGPHMLSVNRLKLLHTTQTVAGFLAEEFNRSVEAVCPNELKLKYLEVSLLRYHVYDQKSRRSPRNSFMEEFVLGKLVKYNDNGGGVASQADFLSVCDAFPHWSYHATEGRLMVTDIQGWLDKDAREVRLTDPCIHCQALGLLDDANKDRWLQGMEDFFKSHTCGETCKALKLDVESPPLEQIAKLRARITAALLAKDDGSESTASSSGDTAASNDAQPGPIAVDDYIGFLRREVRERELRIAMAADAPEAGGQAAAGGKKTTGTATPNPQSPSSPPSSDDESWDDDSSSSSDGGGGGRGWKICRFFARGYCANGADCDFKHFRDRPCPRLEKDGHCQYGRKCWYRHS</sequence>
<feature type="domain" description="C3H1-type" evidence="9">
    <location>
        <begin position="754"/>
        <end position="781"/>
    </location>
</feature>
<organism evidence="11 12">
    <name type="scientific">Pleodorina starrii</name>
    <dbReference type="NCBI Taxonomy" id="330485"/>
    <lineage>
        <taxon>Eukaryota</taxon>
        <taxon>Viridiplantae</taxon>
        <taxon>Chlorophyta</taxon>
        <taxon>core chlorophytes</taxon>
        <taxon>Chlorophyceae</taxon>
        <taxon>CS clade</taxon>
        <taxon>Chlamydomonadales</taxon>
        <taxon>Volvocaceae</taxon>
        <taxon>Pleodorina</taxon>
    </lineage>
</organism>
<evidence type="ECO:0000313" key="11">
    <source>
        <dbReference type="EMBL" id="GLC58967.1"/>
    </source>
</evidence>
<protein>
    <recommendedName>
        <fullName evidence="13">Alpha-type protein kinase domain-containing protein</fullName>
    </recommendedName>
</protein>
<accession>A0A9W6BVG9</accession>
<feature type="zinc finger region" description="C3H1-type" evidence="7">
    <location>
        <begin position="783"/>
        <end position="804"/>
    </location>
</feature>
<evidence type="ECO:0000256" key="6">
    <source>
        <dbReference type="ARBA" id="ARBA00022833"/>
    </source>
</evidence>
<dbReference type="Gene3D" id="3.30.200.20">
    <property type="entry name" value="Phosphorylase Kinase, domain 1"/>
    <property type="match status" value="1"/>
</dbReference>
<evidence type="ECO:0000259" key="9">
    <source>
        <dbReference type="PROSITE" id="PS50103"/>
    </source>
</evidence>
<name>A0A9W6BVG9_9CHLO</name>
<evidence type="ECO:0000256" key="4">
    <source>
        <dbReference type="ARBA" id="ARBA00022771"/>
    </source>
</evidence>
<feature type="domain" description="Alpha-type protein kinase" evidence="10">
    <location>
        <begin position="398"/>
        <end position="634"/>
    </location>
</feature>
<evidence type="ECO:0000256" key="7">
    <source>
        <dbReference type="PROSITE-ProRule" id="PRU00723"/>
    </source>
</evidence>
<evidence type="ECO:0000256" key="1">
    <source>
        <dbReference type="ARBA" id="ARBA00022527"/>
    </source>
</evidence>
<dbReference type="InterPro" id="IPR052969">
    <property type="entry name" value="Thr-specific_kinase-like"/>
</dbReference>
<dbReference type="PROSITE" id="PS50103">
    <property type="entry name" value="ZF_C3H1"/>
    <property type="match status" value="2"/>
</dbReference>
<dbReference type="InterPro" id="IPR036465">
    <property type="entry name" value="vWFA_dom_sf"/>
</dbReference>
<dbReference type="SUPFAM" id="SSF53300">
    <property type="entry name" value="vWA-like"/>
    <property type="match status" value="1"/>
</dbReference>
<proteinExistence type="predicted"/>
<feature type="compositionally biased region" description="Low complexity" evidence="8">
    <location>
        <begin position="702"/>
        <end position="723"/>
    </location>
</feature>